<dbReference type="PANTHER" id="PTHR33840:SF16">
    <property type="entry name" value="DUF2235 DOMAIN-CONTAINING PROTEIN"/>
    <property type="match status" value="1"/>
</dbReference>
<dbReference type="PANTHER" id="PTHR33840">
    <property type="match status" value="1"/>
</dbReference>
<dbReference type="Proteomes" id="UP001280581">
    <property type="component" value="Unassembled WGS sequence"/>
</dbReference>
<evidence type="ECO:0000313" key="2">
    <source>
        <dbReference type="EMBL" id="KAK3203085.1"/>
    </source>
</evidence>
<sequence length="636" mass="73192">MGEPVEAAPKKIILCCDGTWQSSVNGKHNLPSNITRIARALAKAGQEKDDKVWQQIVYYDSGVGTGGLSDPESNGLLERAAQTIEAKRQGATGDGLVVNVLEAYNFVVNNYSPGDKIYCFGFSRGAFTARAIAGMITDLGVMKPENMQTFASLFAAYQKNTRKFNFRKTKEYFEWKMGKAPLVPESQKETFDIKIPWYDMGTWGDMEYENSRSIELVGVFDTVGSLGLADTYARSHASSRRVFEWLNVKWNPYIKHAFHALAIDDRRQPFLPTLYYIPHQKVIDDENDELAKEEVDWPELTEHRRRIDEELEQQKADHEPDLVQVWFTGVHINIGGGTEEAKTDFEGLANITFAWMVEQCKPYLAFNQFTNATLSNYLQRMIEDDAEQAMRKEEVPKTSMVNKAVNTITEDLSATKKWLSSWFVTPTEEKAAPQEKLVRTYCFGVSKVPPYEPDHWTFFRNQDSYTRMYQAISSAQDRTPGDCDDRSTEAHKPLRDLGETHEWIHPSVQWRQKMSNKETHIKCKEPCHLRPEALQSARPQKYRDEYKEDDFKYVSKPLEKLRYTQKDGVYGWVHKEKSDVWIPEWPIEAAIEEEDPSCYHENAEMALVDACLDNSKVREFLKEHAEAWNKVNVTAK</sequence>
<dbReference type="InterPro" id="IPR018712">
    <property type="entry name" value="Tle1-like_cat"/>
</dbReference>
<comment type="caution">
    <text evidence="2">The sequence shown here is derived from an EMBL/GenBank/DDBJ whole genome shotgun (WGS) entry which is preliminary data.</text>
</comment>
<evidence type="ECO:0000259" key="1">
    <source>
        <dbReference type="Pfam" id="PF09994"/>
    </source>
</evidence>
<organism evidence="2 3">
    <name type="scientific">Pseudopithomyces chartarum</name>
    <dbReference type="NCBI Taxonomy" id="1892770"/>
    <lineage>
        <taxon>Eukaryota</taxon>
        <taxon>Fungi</taxon>
        <taxon>Dikarya</taxon>
        <taxon>Ascomycota</taxon>
        <taxon>Pezizomycotina</taxon>
        <taxon>Dothideomycetes</taxon>
        <taxon>Pleosporomycetidae</taxon>
        <taxon>Pleosporales</taxon>
        <taxon>Massarineae</taxon>
        <taxon>Didymosphaeriaceae</taxon>
        <taxon>Pseudopithomyces</taxon>
    </lineage>
</organism>
<name>A0AAN6LUP0_9PLEO</name>
<dbReference type="SUPFAM" id="SSF53474">
    <property type="entry name" value="alpha/beta-Hydrolases"/>
    <property type="match status" value="1"/>
</dbReference>
<dbReference type="EMBL" id="WVTA01000011">
    <property type="protein sequence ID" value="KAK3203085.1"/>
    <property type="molecule type" value="Genomic_DNA"/>
</dbReference>
<dbReference type="AlphaFoldDB" id="A0AAN6LUP0"/>
<dbReference type="Pfam" id="PF09994">
    <property type="entry name" value="T6SS_Tle1-like_cat"/>
    <property type="match status" value="1"/>
</dbReference>
<proteinExistence type="predicted"/>
<dbReference type="InterPro" id="IPR029058">
    <property type="entry name" value="AB_hydrolase_fold"/>
</dbReference>
<feature type="domain" description="T6SS Phospholipase effector Tle1-like catalytic" evidence="1">
    <location>
        <begin position="10"/>
        <end position="359"/>
    </location>
</feature>
<reference evidence="2 3" key="1">
    <citation type="submission" date="2021-02" db="EMBL/GenBank/DDBJ databases">
        <title>Genome assembly of Pseudopithomyces chartarum.</title>
        <authorList>
            <person name="Jauregui R."/>
            <person name="Singh J."/>
            <person name="Voisey C."/>
        </authorList>
    </citation>
    <scope>NUCLEOTIDE SEQUENCE [LARGE SCALE GENOMIC DNA]</scope>
    <source>
        <strain evidence="2 3">AGR01</strain>
    </source>
</reference>
<evidence type="ECO:0000313" key="3">
    <source>
        <dbReference type="Proteomes" id="UP001280581"/>
    </source>
</evidence>
<gene>
    <name evidence="2" type="ORF">GRF29_112g193656</name>
</gene>
<keyword evidence="3" id="KW-1185">Reference proteome</keyword>
<accession>A0AAN6LUP0</accession>
<protein>
    <recommendedName>
        <fullName evidence="1">T6SS Phospholipase effector Tle1-like catalytic domain-containing protein</fullName>
    </recommendedName>
</protein>